<dbReference type="Proteomes" id="UP000683310">
    <property type="component" value="Chromosome"/>
</dbReference>
<name>A0ABX8CVF5_9NOCA</name>
<dbReference type="RefSeq" id="WP_213559212.1">
    <property type="nucleotide sequence ID" value="NZ_JBHZDI010000015.1"/>
</dbReference>
<protein>
    <submittedName>
        <fullName evidence="1">Uncharacterized protein</fullName>
    </submittedName>
</protein>
<evidence type="ECO:0000313" key="2">
    <source>
        <dbReference type="Proteomes" id="UP000683310"/>
    </source>
</evidence>
<organism evidence="1 2">
    <name type="scientific">Nocardia tengchongensis</name>
    <dbReference type="NCBI Taxonomy" id="2055889"/>
    <lineage>
        <taxon>Bacteria</taxon>
        <taxon>Bacillati</taxon>
        <taxon>Actinomycetota</taxon>
        <taxon>Actinomycetes</taxon>
        <taxon>Mycobacteriales</taxon>
        <taxon>Nocardiaceae</taxon>
        <taxon>Nocardia</taxon>
    </lineage>
</organism>
<keyword evidence="2" id="KW-1185">Reference proteome</keyword>
<reference evidence="1 2" key="1">
    <citation type="submission" date="2021-04" db="EMBL/GenBank/DDBJ databases">
        <title>Nocardia tengchongensis.</title>
        <authorList>
            <person name="Zhuang k."/>
            <person name="Ran Y."/>
            <person name="Li W."/>
        </authorList>
    </citation>
    <scope>NUCLEOTIDE SEQUENCE [LARGE SCALE GENOMIC DNA]</scope>
    <source>
        <strain evidence="1 2">CFH S0057</strain>
    </source>
</reference>
<sequence length="57" mass="6352">MLLMPSFMKLMGTANWWAPKPLRAFYDRFGLERNVDPVPVLGSGRECIDGNVPGGRS</sequence>
<proteinExistence type="predicted"/>
<accession>A0ABX8CVF5</accession>
<gene>
    <name evidence="1" type="ORF">KHQ06_09585</name>
</gene>
<evidence type="ECO:0000313" key="1">
    <source>
        <dbReference type="EMBL" id="QVI23138.1"/>
    </source>
</evidence>
<dbReference type="EMBL" id="CP074371">
    <property type="protein sequence ID" value="QVI23138.1"/>
    <property type="molecule type" value="Genomic_DNA"/>
</dbReference>